<evidence type="ECO:0000259" key="7">
    <source>
        <dbReference type="Pfam" id="PF04034"/>
    </source>
</evidence>
<dbReference type="STRING" id="8469.M7BDZ2"/>
<dbReference type="PANTHER" id="PTHR20426:SF0">
    <property type="entry name" value="18S RRNA AMINOCARBOXYPROPYLTRANSFERASE"/>
    <property type="match status" value="1"/>
</dbReference>
<feature type="region of interest" description="Disordered" evidence="6">
    <location>
        <begin position="62"/>
        <end position="128"/>
    </location>
</feature>
<reference evidence="9" key="1">
    <citation type="journal article" date="2013" name="Nat. Genet.">
        <title>The draft genomes of soft-shell turtle and green sea turtle yield insights into the development and evolution of the turtle-specific body plan.</title>
        <authorList>
            <person name="Wang Z."/>
            <person name="Pascual-Anaya J."/>
            <person name="Zadissa A."/>
            <person name="Li W."/>
            <person name="Niimura Y."/>
            <person name="Huang Z."/>
            <person name="Li C."/>
            <person name="White S."/>
            <person name="Xiong Z."/>
            <person name="Fang D."/>
            <person name="Wang B."/>
            <person name="Ming Y."/>
            <person name="Chen Y."/>
            <person name="Zheng Y."/>
            <person name="Kuraku S."/>
            <person name="Pignatelli M."/>
            <person name="Herrero J."/>
            <person name="Beal K."/>
            <person name="Nozawa M."/>
            <person name="Li Q."/>
            <person name="Wang J."/>
            <person name="Zhang H."/>
            <person name="Yu L."/>
            <person name="Shigenobu S."/>
            <person name="Wang J."/>
            <person name="Liu J."/>
            <person name="Flicek P."/>
            <person name="Searle S."/>
            <person name="Wang J."/>
            <person name="Kuratani S."/>
            <person name="Yin Y."/>
            <person name="Aken B."/>
            <person name="Zhang G."/>
            <person name="Irie N."/>
        </authorList>
    </citation>
    <scope>NUCLEOTIDE SEQUENCE [LARGE SCALE GENOMIC DNA]</scope>
</reference>
<feature type="non-terminal residue" evidence="8">
    <location>
        <position position="1"/>
    </location>
</feature>
<keyword evidence="5" id="KW-0949">S-adenosyl-L-methionine</keyword>
<evidence type="ECO:0000313" key="8">
    <source>
        <dbReference type="EMBL" id="EMP35379.1"/>
    </source>
</evidence>
<dbReference type="GO" id="GO:0106388">
    <property type="term" value="F:rRNA small subunit aminocarboxypropyltransferase activity"/>
    <property type="evidence" value="ECO:0007669"/>
    <property type="project" value="InterPro"/>
</dbReference>
<feature type="domain" description="16S/18S rRNA aminocarboxypropyltransferase Tsr3 C-terminal" evidence="7">
    <location>
        <begin position="2"/>
        <end position="52"/>
    </location>
</feature>
<evidence type="ECO:0000256" key="2">
    <source>
        <dbReference type="ARBA" id="ARBA00022517"/>
    </source>
</evidence>
<dbReference type="AlphaFoldDB" id="M7BDZ2"/>
<evidence type="ECO:0000256" key="1">
    <source>
        <dbReference type="ARBA" id="ARBA00022490"/>
    </source>
</evidence>
<accession>M7BDZ2</accession>
<evidence type="ECO:0000256" key="6">
    <source>
        <dbReference type="SAM" id="MobiDB-lite"/>
    </source>
</evidence>
<evidence type="ECO:0000256" key="4">
    <source>
        <dbReference type="ARBA" id="ARBA00022679"/>
    </source>
</evidence>
<dbReference type="Pfam" id="PF04034">
    <property type="entry name" value="Ribo_biogen_C"/>
    <property type="match status" value="1"/>
</dbReference>
<evidence type="ECO:0000256" key="3">
    <source>
        <dbReference type="ARBA" id="ARBA00022552"/>
    </source>
</evidence>
<protein>
    <submittedName>
        <fullName evidence="8">Putative ribosome biogenesis protein C16orf42 like protein</fullName>
    </submittedName>
</protein>
<dbReference type="Proteomes" id="UP000031443">
    <property type="component" value="Unassembled WGS sequence"/>
</dbReference>
<keyword evidence="3" id="KW-0698">rRNA processing</keyword>
<gene>
    <name evidence="8" type="ORF">UY3_07342</name>
</gene>
<dbReference type="eggNOG" id="KOG3154">
    <property type="taxonomic scope" value="Eukaryota"/>
</dbReference>
<evidence type="ECO:0000313" key="9">
    <source>
        <dbReference type="Proteomes" id="UP000031443"/>
    </source>
</evidence>
<keyword evidence="9" id="KW-1185">Reference proteome</keyword>
<name>M7BDZ2_CHEMY</name>
<sequence length="128" mass="14452">AACIVGFSDLATVLLRKFKWGKVFLELNKNLLEKYAACHCQEEVLRVEKEFLASVQERGTEDIDPFDVDTGKEFSNLNRPTSSIGMAQRDEESGEEDGSDSDVQKMTAKSLLHKQPINQLFGRELKKD</sequence>
<organism evidence="8 9">
    <name type="scientific">Chelonia mydas</name>
    <name type="common">Green sea-turtle</name>
    <name type="synonym">Chelonia agassizi</name>
    <dbReference type="NCBI Taxonomy" id="8469"/>
    <lineage>
        <taxon>Eukaryota</taxon>
        <taxon>Metazoa</taxon>
        <taxon>Chordata</taxon>
        <taxon>Craniata</taxon>
        <taxon>Vertebrata</taxon>
        <taxon>Euteleostomi</taxon>
        <taxon>Archelosauria</taxon>
        <taxon>Testudinata</taxon>
        <taxon>Testudines</taxon>
        <taxon>Cryptodira</taxon>
        <taxon>Durocryptodira</taxon>
        <taxon>Americhelydia</taxon>
        <taxon>Chelonioidea</taxon>
        <taxon>Cheloniidae</taxon>
        <taxon>Chelonia</taxon>
    </lineage>
</organism>
<dbReference type="InterPro" id="IPR007177">
    <property type="entry name" value="Tsr3_C"/>
</dbReference>
<evidence type="ECO:0000256" key="5">
    <source>
        <dbReference type="ARBA" id="ARBA00022691"/>
    </source>
</evidence>
<keyword evidence="2" id="KW-0690">Ribosome biogenesis</keyword>
<proteinExistence type="predicted"/>
<dbReference type="EMBL" id="KB528689">
    <property type="protein sequence ID" value="EMP35379.1"/>
    <property type="molecule type" value="Genomic_DNA"/>
</dbReference>
<dbReference type="PANTHER" id="PTHR20426">
    <property type="entry name" value="RIBOSOME BIOGENESIS PROTEIN TSR3 HOMOLOG"/>
    <property type="match status" value="1"/>
</dbReference>
<feature type="compositionally biased region" description="Polar residues" evidence="6">
    <location>
        <begin position="73"/>
        <end position="85"/>
    </location>
</feature>
<dbReference type="GO" id="GO:0030490">
    <property type="term" value="P:maturation of SSU-rRNA"/>
    <property type="evidence" value="ECO:0007669"/>
    <property type="project" value="TreeGrafter"/>
</dbReference>
<keyword evidence="1" id="KW-0963">Cytoplasm</keyword>
<keyword evidence="4" id="KW-0808">Transferase</keyword>
<dbReference type="InterPro" id="IPR022968">
    <property type="entry name" value="Tsr3-like"/>
</dbReference>